<dbReference type="Proteomes" id="UP001501725">
    <property type="component" value="Unassembled WGS sequence"/>
</dbReference>
<evidence type="ECO:0000259" key="5">
    <source>
        <dbReference type="PROSITE" id="PS51677"/>
    </source>
</evidence>
<feature type="domain" description="NodB homology" evidence="5">
    <location>
        <begin position="133"/>
        <end position="326"/>
    </location>
</feature>
<dbReference type="PANTHER" id="PTHR34216">
    <property type="match status" value="1"/>
</dbReference>
<evidence type="ECO:0000313" key="7">
    <source>
        <dbReference type="Proteomes" id="UP001501725"/>
    </source>
</evidence>
<keyword evidence="2 4" id="KW-0732">Signal</keyword>
<keyword evidence="7" id="KW-1185">Reference proteome</keyword>
<name>A0ABP8GV74_9BACT</name>
<organism evidence="6 7">
    <name type="scientific">Flaviaesturariibacter amylovorans</name>
    <dbReference type="NCBI Taxonomy" id="1084520"/>
    <lineage>
        <taxon>Bacteria</taxon>
        <taxon>Pseudomonadati</taxon>
        <taxon>Bacteroidota</taxon>
        <taxon>Chitinophagia</taxon>
        <taxon>Chitinophagales</taxon>
        <taxon>Chitinophagaceae</taxon>
        <taxon>Flaviaestuariibacter</taxon>
    </lineage>
</organism>
<dbReference type="PROSITE" id="PS51677">
    <property type="entry name" value="NODB"/>
    <property type="match status" value="1"/>
</dbReference>
<evidence type="ECO:0000256" key="1">
    <source>
        <dbReference type="ARBA" id="ARBA00004613"/>
    </source>
</evidence>
<dbReference type="InterPro" id="IPR011330">
    <property type="entry name" value="Glyco_hydro/deAcase_b/a-brl"/>
</dbReference>
<evidence type="ECO:0000313" key="6">
    <source>
        <dbReference type="EMBL" id="GAA4330417.1"/>
    </source>
</evidence>
<dbReference type="InterPro" id="IPR002509">
    <property type="entry name" value="NODB_dom"/>
</dbReference>
<comment type="caution">
    <text evidence="6">The sequence shown here is derived from an EMBL/GenBank/DDBJ whole genome shotgun (WGS) entry which is preliminary data.</text>
</comment>
<feature type="chain" id="PRO_5045435051" description="NodB homology domain-containing protein" evidence="4">
    <location>
        <begin position="18"/>
        <end position="326"/>
    </location>
</feature>
<evidence type="ECO:0000256" key="2">
    <source>
        <dbReference type="ARBA" id="ARBA00022729"/>
    </source>
</evidence>
<feature type="region of interest" description="Disordered" evidence="3">
    <location>
        <begin position="23"/>
        <end position="61"/>
    </location>
</feature>
<reference evidence="7" key="1">
    <citation type="journal article" date="2019" name="Int. J. Syst. Evol. Microbiol.">
        <title>The Global Catalogue of Microorganisms (GCM) 10K type strain sequencing project: providing services to taxonomists for standard genome sequencing and annotation.</title>
        <authorList>
            <consortium name="The Broad Institute Genomics Platform"/>
            <consortium name="The Broad Institute Genome Sequencing Center for Infectious Disease"/>
            <person name="Wu L."/>
            <person name="Ma J."/>
        </authorList>
    </citation>
    <scope>NUCLEOTIDE SEQUENCE [LARGE SCALE GENOMIC DNA]</scope>
    <source>
        <strain evidence="7">JCM 17919</strain>
    </source>
</reference>
<accession>A0ABP8GV74</accession>
<dbReference type="InterPro" id="IPR051398">
    <property type="entry name" value="Polysacch_Deacetylase"/>
</dbReference>
<feature type="signal peptide" evidence="4">
    <location>
        <begin position="1"/>
        <end position="17"/>
    </location>
</feature>
<proteinExistence type="predicted"/>
<dbReference type="SUPFAM" id="SSF88713">
    <property type="entry name" value="Glycoside hydrolase/deacetylase"/>
    <property type="match status" value="1"/>
</dbReference>
<dbReference type="PROSITE" id="PS51257">
    <property type="entry name" value="PROKAR_LIPOPROTEIN"/>
    <property type="match status" value="1"/>
</dbReference>
<evidence type="ECO:0000256" key="3">
    <source>
        <dbReference type="SAM" id="MobiDB-lite"/>
    </source>
</evidence>
<feature type="compositionally biased region" description="Low complexity" evidence="3">
    <location>
        <begin position="45"/>
        <end position="57"/>
    </location>
</feature>
<evidence type="ECO:0000256" key="4">
    <source>
        <dbReference type="SAM" id="SignalP"/>
    </source>
</evidence>
<sequence length="326" mass="36259">MTMKTFFLLLLAGAALAGCGGNDSGAKTANSTDTAAGKSGDSSKTTTPAAGGAPNTAVTDRAPDPASVIMARKEVPVLCYHHIYDIPKATREYDVTVSEFKKQLKMLHDSGYHSVLPDQLYNYLAFGTPLPEKPFMLTYDDTDVEQFTVAKPEMDKYGFKGVYFIMTISIGRPRYMSKEQIRQLADEGHAIESHTWRHDRVDKYLTTPHIDKGTGKMVDNDWDLQLGTQRKRLEDISGKPIHYFAYPFGIWSKAGIPELKKRDIRMAFQLSTKRDPEEPLHTVRRIIVPPTWSAEGLLRVMRSAFRNADVPKAASAAVADTAAKRS</sequence>
<dbReference type="Gene3D" id="3.20.20.370">
    <property type="entry name" value="Glycoside hydrolase/deacetylase"/>
    <property type="match status" value="1"/>
</dbReference>
<dbReference type="Pfam" id="PF01522">
    <property type="entry name" value="Polysacc_deac_1"/>
    <property type="match status" value="1"/>
</dbReference>
<dbReference type="PANTHER" id="PTHR34216:SF3">
    <property type="entry name" value="POLY-BETA-1,6-N-ACETYL-D-GLUCOSAMINE N-DEACETYLASE"/>
    <property type="match status" value="1"/>
</dbReference>
<dbReference type="CDD" id="cd10918">
    <property type="entry name" value="CE4_NodB_like_5s_6s"/>
    <property type="match status" value="1"/>
</dbReference>
<comment type="subcellular location">
    <subcellularLocation>
        <location evidence="1">Secreted</location>
    </subcellularLocation>
</comment>
<gene>
    <name evidence="6" type="ORF">GCM10023184_21560</name>
</gene>
<protein>
    <recommendedName>
        <fullName evidence="5">NodB homology domain-containing protein</fullName>
    </recommendedName>
</protein>
<dbReference type="EMBL" id="BAABGY010000007">
    <property type="protein sequence ID" value="GAA4330417.1"/>
    <property type="molecule type" value="Genomic_DNA"/>
</dbReference>
<feature type="compositionally biased region" description="Polar residues" evidence="3">
    <location>
        <begin position="25"/>
        <end position="44"/>
    </location>
</feature>